<accession>A0A9D1LB54</accession>
<evidence type="ECO:0000256" key="4">
    <source>
        <dbReference type="ARBA" id="ARBA00022729"/>
    </source>
</evidence>
<evidence type="ECO:0000256" key="6">
    <source>
        <dbReference type="ARBA" id="ARBA00023139"/>
    </source>
</evidence>
<dbReference type="Pfam" id="PF25198">
    <property type="entry name" value="Spore_GerAC_N"/>
    <property type="match status" value="1"/>
</dbReference>
<dbReference type="InterPro" id="IPR057336">
    <property type="entry name" value="GerAC_N"/>
</dbReference>
<dbReference type="PROSITE" id="PS51257">
    <property type="entry name" value="PROKAR_LIPOPROTEIN"/>
    <property type="match status" value="1"/>
</dbReference>
<keyword evidence="3" id="KW-0309">Germination</keyword>
<dbReference type="EMBL" id="DVMM01000137">
    <property type="protein sequence ID" value="HIU29962.1"/>
    <property type="molecule type" value="Genomic_DNA"/>
</dbReference>
<comment type="caution">
    <text evidence="11">The sequence shown here is derived from an EMBL/GenBank/DDBJ whole genome shotgun (WGS) entry which is preliminary data.</text>
</comment>
<comment type="similarity">
    <text evidence="2">Belongs to the GerABKC lipoprotein family.</text>
</comment>
<keyword evidence="7" id="KW-0449">Lipoprotein</keyword>
<gene>
    <name evidence="11" type="ORF">IAD50_06675</name>
</gene>
<dbReference type="Proteomes" id="UP000824089">
    <property type="component" value="Unassembled WGS sequence"/>
</dbReference>
<keyword evidence="4" id="KW-0732">Signal</keyword>
<dbReference type="InterPro" id="IPR008844">
    <property type="entry name" value="Spore_GerAC-like"/>
</dbReference>
<evidence type="ECO:0000256" key="5">
    <source>
        <dbReference type="ARBA" id="ARBA00023136"/>
    </source>
</evidence>
<dbReference type="GO" id="GO:0016020">
    <property type="term" value="C:membrane"/>
    <property type="evidence" value="ECO:0007669"/>
    <property type="project" value="UniProtKB-SubCell"/>
</dbReference>
<keyword evidence="8" id="KW-0175">Coiled coil</keyword>
<dbReference type="Gene3D" id="3.30.300.210">
    <property type="entry name" value="Nutrient germinant receptor protein C, domain 3"/>
    <property type="match status" value="1"/>
</dbReference>
<evidence type="ECO:0000256" key="2">
    <source>
        <dbReference type="ARBA" id="ARBA00007886"/>
    </source>
</evidence>
<organism evidence="11 12">
    <name type="scientific">Candidatus Egerieisoma faecipullorum</name>
    <dbReference type="NCBI Taxonomy" id="2840963"/>
    <lineage>
        <taxon>Bacteria</taxon>
        <taxon>Bacillati</taxon>
        <taxon>Bacillota</taxon>
        <taxon>Clostridia</taxon>
        <taxon>Eubacteriales</taxon>
        <taxon>Clostridiaceae</taxon>
        <taxon>Clostridiaceae incertae sedis</taxon>
        <taxon>Candidatus Egerieisoma</taxon>
    </lineage>
</organism>
<proteinExistence type="inferred from homology"/>
<evidence type="ECO:0000256" key="7">
    <source>
        <dbReference type="ARBA" id="ARBA00023288"/>
    </source>
</evidence>
<dbReference type="Gene3D" id="6.20.190.10">
    <property type="entry name" value="Nutrient germinant receptor protein C, domain 1"/>
    <property type="match status" value="1"/>
</dbReference>
<feature type="domain" description="Spore germination GerAC-like C-terminal" evidence="9">
    <location>
        <begin position="209"/>
        <end position="385"/>
    </location>
</feature>
<evidence type="ECO:0000259" key="9">
    <source>
        <dbReference type="Pfam" id="PF05504"/>
    </source>
</evidence>
<dbReference type="Pfam" id="PF05504">
    <property type="entry name" value="Spore_GerAC"/>
    <property type="match status" value="1"/>
</dbReference>
<dbReference type="PANTHER" id="PTHR35789">
    <property type="entry name" value="SPORE GERMINATION PROTEIN B3"/>
    <property type="match status" value="1"/>
</dbReference>
<dbReference type="AlphaFoldDB" id="A0A9D1LB54"/>
<dbReference type="InterPro" id="IPR046953">
    <property type="entry name" value="Spore_GerAC-like_C"/>
</dbReference>
<feature type="coiled-coil region" evidence="8">
    <location>
        <begin position="293"/>
        <end position="320"/>
    </location>
</feature>
<protein>
    <submittedName>
        <fullName evidence="11">Ger(X)C family spore germination protein</fullName>
    </submittedName>
</protein>
<feature type="domain" description="Spore germination protein N-terminal" evidence="10">
    <location>
        <begin position="26"/>
        <end position="197"/>
    </location>
</feature>
<evidence type="ECO:0000256" key="3">
    <source>
        <dbReference type="ARBA" id="ARBA00022544"/>
    </source>
</evidence>
<name>A0A9D1LB54_9CLOT</name>
<reference evidence="11" key="1">
    <citation type="submission" date="2020-10" db="EMBL/GenBank/DDBJ databases">
        <authorList>
            <person name="Gilroy R."/>
        </authorList>
    </citation>
    <scope>NUCLEOTIDE SEQUENCE</scope>
    <source>
        <strain evidence="11">CHK195-4489</strain>
    </source>
</reference>
<dbReference type="NCBIfam" id="TIGR02887">
    <property type="entry name" value="spore_ger_x_C"/>
    <property type="match status" value="1"/>
</dbReference>
<evidence type="ECO:0000256" key="8">
    <source>
        <dbReference type="SAM" id="Coils"/>
    </source>
</evidence>
<evidence type="ECO:0000313" key="11">
    <source>
        <dbReference type="EMBL" id="HIU29962.1"/>
    </source>
</evidence>
<keyword evidence="5" id="KW-0472">Membrane</keyword>
<keyword evidence="6" id="KW-0564">Palmitate</keyword>
<evidence type="ECO:0000313" key="12">
    <source>
        <dbReference type="Proteomes" id="UP000824089"/>
    </source>
</evidence>
<reference evidence="11" key="2">
    <citation type="journal article" date="2021" name="PeerJ">
        <title>Extensive microbial diversity within the chicken gut microbiome revealed by metagenomics and culture.</title>
        <authorList>
            <person name="Gilroy R."/>
            <person name="Ravi A."/>
            <person name="Getino M."/>
            <person name="Pursley I."/>
            <person name="Horton D.L."/>
            <person name="Alikhan N.F."/>
            <person name="Baker D."/>
            <person name="Gharbi K."/>
            <person name="Hall N."/>
            <person name="Watson M."/>
            <person name="Adriaenssens E.M."/>
            <person name="Foster-Nyarko E."/>
            <person name="Jarju S."/>
            <person name="Secka A."/>
            <person name="Antonio M."/>
            <person name="Oren A."/>
            <person name="Chaudhuri R.R."/>
            <person name="La Ragione R."/>
            <person name="Hildebrand F."/>
            <person name="Pallen M.J."/>
        </authorList>
    </citation>
    <scope>NUCLEOTIDE SEQUENCE</scope>
    <source>
        <strain evidence="11">CHK195-4489</strain>
    </source>
</reference>
<evidence type="ECO:0000256" key="1">
    <source>
        <dbReference type="ARBA" id="ARBA00004635"/>
    </source>
</evidence>
<dbReference type="InterPro" id="IPR038501">
    <property type="entry name" value="Spore_GerAC_C_sf"/>
</dbReference>
<dbReference type="GO" id="GO:0009847">
    <property type="term" value="P:spore germination"/>
    <property type="evidence" value="ECO:0007669"/>
    <property type="project" value="InterPro"/>
</dbReference>
<sequence>MKRFPHAFLAFAAAACLSLTCSGCWDYRGLNQLTIVAGFALDEAPDGGYLLSLEIISASSDESDASATKLIQSEGETIADAVYNIGTQFYNNVYFGNTDVLILSRSLVEKNGLYNLVDPLLRDNGIRDNLVILISGEQTAYELLIPQENENTVISFDINNKILNSKKSVTVTRSKELYEIYGILSRQASDLALPVVRFNNPDEKKLVLDGLATFRGERLAGALREEQMQEYLLLVESLSGGGFVLREPGEASEESVITIAIRQSKPSLKYEYGGSGLTYTIEIEVVASAVEFNTEAFKIYRNTENDLQKLEKRLEESISASLENMISEYLEDCGGEKDPPDIFGFADAIYYKDPELWESVRDHWPELFRNARFDVSCRLIINDTGLIKRH</sequence>
<evidence type="ECO:0000259" key="10">
    <source>
        <dbReference type="Pfam" id="PF25198"/>
    </source>
</evidence>
<dbReference type="PANTHER" id="PTHR35789:SF1">
    <property type="entry name" value="SPORE GERMINATION PROTEIN B3"/>
    <property type="match status" value="1"/>
</dbReference>
<comment type="subcellular location">
    <subcellularLocation>
        <location evidence="1">Membrane</location>
        <topology evidence="1">Lipid-anchor</topology>
    </subcellularLocation>
</comment>